<dbReference type="InterPro" id="IPR014756">
    <property type="entry name" value="Ig_E-set"/>
</dbReference>
<evidence type="ECO:0000256" key="7">
    <source>
        <dbReference type="ARBA" id="ARBA00024222"/>
    </source>
</evidence>
<dbReference type="KEGG" id="snh:120022129"/>
<keyword evidence="3" id="KW-0808">Transferase</keyword>
<feature type="active site" evidence="8">
    <location>
        <position position="381"/>
    </location>
</feature>
<dbReference type="Pfam" id="PF01841">
    <property type="entry name" value="Transglut_core"/>
    <property type="match status" value="1"/>
</dbReference>
<dbReference type="GO" id="GO:0046872">
    <property type="term" value="F:metal ion binding"/>
    <property type="evidence" value="ECO:0007669"/>
    <property type="project" value="UniProtKB-KW"/>
</dbReference>
<dbReference type="InterPro" id="IPR038765">
    <property type="entry name" value="Papain-like_cys_pep_sf"/>
</dbReference>
<dbReference type="GeneID" id="120022129"/>
<dbReference type="SUPFAM" id="SSF81296">
    <property type="entry name" value="E set domains"/>
    <property type="match status" value="1"/>
</dbReference>
<dbReference type="PANTHER" id="PTHR11590:SF80">
    <property type="entry name" value="TRANSGLUTAMINASE 5,-LIKE"/>
    <property type="match status" value="1"/>
</dbReference>
<dbReference type="Pfam" id="PF00868">
    <property type="entry name" value="Transglut_N"/>
    <property type="match status" value="1"/>
</dbReference>
<dbReference type="FunFam" id="3.90.260.10:FF:000001">
    <property type="entry name" value="Protein-glutamine gamma-glutamyltransferase 2"/>
    <property type="match status" value="1"/>
</dbReference>
<feature type="active site" evidence="8">
    <location>
        <position position="358"/>
    </location>
</feature>
<proteinExistence type="inferred from homology"/>
<dbReference type="InterPro" id="IPR002931">
    <property type="entry name" value="Transglutaminase-like"/>
</dbReference>
<dbReference type="RefSeq" id="XP_038821906.1">
    <property type="nucleotide sequence ID" value="XM_038965978.1"/>
</dbReference>
<dbReference type="Gene3D" id="2.60.40.10">
    <property type="entry name" value="Immunoglobulins"/>
    <property type="match status" value="3"/>
</dbReference>
<evidence type="ECO:0000313" key="11">
    <source>
        <dbReference type="RefSeq" id="XP_038821906.1"/>
    </source>
</evidence>
<comment type="similarity">
    <text evidence="2">Belongs to the transglutaminase superfamily. Transglutaminase family.</text>
</comment>
<dbReference type="SUPFAM" id="SSF49309">
    <property type="entry name" value="Transglutaminase, two C-terminal domains"/>
    <property type="match status" value="2"/>
</dbReference>
<dbReference type="InterPro" id="IPR013808">
    <property type="entry name" value="Transglutaminase_AS"/>
</dbReference>
<evidence type="ECO:0000256" key="4">
    <source>
        <dbReference type="ARBA" id="ARBA00022723"/>
    </source>
</evidence>
<dbReference type="Proteomes" id="UP000808372">
    <property type="component" value="Chromosome 2"/>
</dbReference>
<keyword evidence="10" id="KW-1185">Reference proteome</keyword>
<dbReference type="InterPro" id="IPR050779">
    <property type="entry name" value="Transglutaminase"/>
</dbReference>
<dbReference type="InterPro" id="IPR001102">
    <property type="entry name" value="Transglutaminase_N"/>
</dbReference>
<protein>
    <recommendedName>
        <fullName evidence="7">protein-glutamine gamma-glutamyltransferase</fullName>
        <ecNumber evidence="7">2.3.2.13</ecNumber>
    </recommendedName>
</protein>
<evidence type="ECO:0000313" key="10">
    <source>
        <dbReference type="Proteomes" id="UP000808372"/>
    </source>
</evidence>
<sequence length="688" mass="76883">MDAGALDGRSIGKVTHSKVPNNLRVSGNHKLRIQYVNLELQGNHESHYTQGFNSKTLVVRRGTPFKITLFLKGRAFNPHTDTLMFRILLGRLYAEFPVTFSKQGSPSRWSAYFTPKGLNPNSPSLYISSPASSSIGRYSIQLHVLTQHGQQGYVVGDFVLLCNPWCHEDAVYIPFEDQREEYVNKDSGLLYMGTPKNLQSKPWSFDQYEPEILDICLKLLQVSPQHGRNWQKDYLGHADPIYLSRVVSAMINCEDDRGVLRGNWLGDFKNGVPPSKWTGSADILRQWAKSKFSPVMYGQCWVFAAVMCTVMRALGIPSRVITNFNSAHDTNGNLVIEEFYSETGKKLPHSKDSIWNFHVWVECWMTRPDLGAGFDGWQVLDPTPQERSEGIFCCGPAPVKAIRDRRVDLVYDIPFVYAEVNADVQTVIVKQGQVLSSSTDTERVGSLIVTQTVGSPRPQNITGNYKPTKGSTQGLLVSLSLPKVPVAGENITFTVMVTNMDSIPKVLREHVNAQTKEYNRSPSDTFWEVHNVIRIAPHEDKAIHHLIDHAQYESLMGDDLVNLAVVMEDECTRERVLASEEFNITSPQLSIQIADEDSVMPHKEHTALVVFCNPFSVPVSGLLTVTGSGLIEGEMHSSIQLLKPGGTMERSVGFIPRMVGKKMLQATLVLKNNSAKIIGYRMISVKSA</sequence>
<dbReference type="EC" id="2.3.2.13" evidence="7"/>
<dbReference type="Gene3D" id="3.90.260.10">
    <property type="entry name" value="Transglutaminase-like"/>
    <property type="match status" value="1"/>
</dbReference>
<dbReference type="GO" id="GO:0003810">
    <property type="term" value="F:protein-glutamine gamma-glutamyltransferase activity"/>
    <property type="evidence" value="ECO:0007669"/>
    <property type="project" value="UniProtKB-EC"/>
</dbReference>
<dbReference type="InterPro" id="IPR036985">
    <property type="entry name" value="Transglutaminase-like_sf"/>
</dbReference>
<organism evidence="10 11">
    <name type="scientific">Salvelinus namaycush</name>
    <name type="common">Lake trout</name>
    <name type="synonym">Salmo namaycush</name>
    <dbReference type="NCBI Taxonomy" id="8040"/>
    <lineage>
        <taxon>Eukaryota</taxon>
        <taxon>Metazoa</taxon>
        <taxon>Chordata</taxon>
        <taxon>Craniata</taxon>
        <taxon>Vertebrata</taxon>
        <taxon>Euteleostomi</taxon>
        <taxon>Actinopterygii</taxon>
        <taxon>Neopterygii</taxon>
        <taxon>Teleostei</taxon>
        <taxon>Protacanthopterygii</taxon>
        <taxon>Salmoniformes</taxon>
        <taxon>Salmonidae</taxon>
        <taxon>Salmoninae</taxon>
        <taxon>Salvelinus</taxon>
    </lineage>
</organism>
<dbReference type="GO" id="GO:0005739">
    <property type="term" value="C:mitochondrion"/>
    <property type="evidence" value="ECO:0007669"/>
    <property type="project" value="TreeGrafter"/>
</dbReference>
<accession>A0A8U0P9X3</accession>
<dbReference type="InterPro" id="IPR013783">
    <property type="entry name" value="Ig-like_fold"/>
</dbReference>
<dbReference type="PROSITE" id="PS00547">
    <property type="entry name" value="TRANSGLUTAMINASES"/>
    <property type="match status" value="1"/>
</dbReference>
<dbReference type="SUPFAM" id="SSF54001">
    <property type="entry name" value="Cysteine proteinases"/>
    <property type="match status" value="1"/>
</dbReference>
<keyword evidence="6" id="KW-0012">Acyltransferase</keyword>
<evidence type="ECO:0000256" key="5">
    <source>
        <dbReference type="ARBA" id="ARBA00022837"/>
    </source>
</evidence>
<feature type="active site" evidence="8">
    <location>
        <position position="300"/>
    </location>
</feature>
<dbReference type="OrthoDB" id="437511at2759"/>
<evidence type="ECO:0000256" key="3">
    <source>
        <dbReference type="ARBA" id="ARBA00022679"/>
    </source>
</evidence>
<keyword evidence="4" id="KW-0479">Metal-binding</keyword>
<evidence type="ECO:0000259" key="9">
    <source>
        <dbReference type="SMART" id="SM00460"/>
    </source>
</evidence>
<evidence type="ECO:0000256" key="6">
    <source>
        <dbReference type="ARBA" id="ARBA00023315"/>
    </source>
</evidence>
<evidence type="ECO:0000256" key="2">
    <source>
        <dbReference type="ARBA" id="ARBA00005968"/>
    </source>
</evidence>
<keyword evidence="5" id="KW-0106">Calcium</keyword>
<evidence type="ECO:0000256" key="8">
    <source>
        <dbReference type="PIRSR" id="PIRSR000459-1"/>
    </source>
</evidence>
<dbReference type="PANTHER" id="PTHR11590">
    <property type="entry name" value="PROTEIN-GLUTAMINE GAMMA-GLUTAMYLTRANSFERASE"/>
    <property type="match status" value="1"/>
</dbReference>
<evidence type="ECO:0000256" key="1">
    <source>
        <dbReference type="ARBA" id="ARBA00001913"/>
    </source>
</evidence>
<gene>
    <name evidence="11" type="primary">tgm5l</name>
</gene>
<dbReference type="PIRSF" id="PIRSF000459">
    <property type="entry name" value="TGM_EBP42"/>
    <property type="match status" value="1"/>
</dbReference>
<comment type="cofactor">
    <cofactor evidence="1">
        <name>Ca(2+)</name>
        <dbReference type="ChEBI" id="CHEBI:29108"/>
    </cofactor>
</comment>
<dbReference type="CTD" id="565984"/>
<name>A0A8U0P9X3_SALNM</name>
<feature type="domain" description="Transglutaminase-like" evidence="9">
    <location>
        <begin position="292"/>
        <end position="384"/>
    </location>
</feature>
<dbReference type="AlphaFoldDB" id="A0A8U0P9X3"/>
<dbReference type="InterPro" id="IPR036238">
    <property type="entry name" value="Transglutaminase_C_sf"/>
</dbReference>
<dbReference type="SMART" id="SM00460">
    <property type="entry name" value="TGc"/>
    <property type="match status" value="1"/>
</dbReference>
<dbReference type="GO" id="GO:0007399">
    <property type="term" value="P:nervous system development"/>
    <property type="evidence" value="ECO:0007669"/>
    <property type="project" value="UniProtKB-ARBA"/>
</dbReference>
<reference evidence="11" key="1">
    <citation type="submission" date="2025-08" db="UniProtKB">
        <authorList>
            <consortium name="RefSeq"/>
        </authorList>
    </citation>
    <scope>IDENTIFICATION</scope>
    <source>
        <tissue evidence="11">White muscle</tissue>
    </source>
</reference>
<dbReference type="InterPro" id="IPR023608">
    <property type="entry name" value="Transglutaminase_animal"/>
</dbReference>